<evidence type="ECO:0000256" key="4">
    <source>
        <dbReference type="ARBA" id="ARBA00013014"/>
    </source>
</evidence>
<dbReference type="UniPathway" id="UPA00028">
    <property type="reaction ID" value="UER00004"/>
</dbReference>
<dbReference type="Pfam" id="PF02558">
    <property type="entry name" value="ApbA"/>
    <property type="match status" value="1"/>
</dbReference>
<organism evidence="13 14">
    <name type="scientific">Bradyrhizobium lablabi</name>
    <dbReference type="NCBI Taxonomy" id="722472"/>
    <lineage>
        <taxon>Bacteria</taxon>
        <taxon>Pseudomonadati</taxon>
        <taxon>Pseudomonadota</taxon>
        <taxon>Alphaproteobacteria</taxon>
        <taxon>Hyphomicrobiales</taxon>
        <taxon>Nitrobacteraceae</taxon>
        <taxon>Bradyrhizobium</taxon>
    </lineage>
</organism>
<comment type="pathway">
    <text evidence="2">Cofactor biosynthesis; (R)-pantothenate biosynthesis; (R)-pantoate from 3-methyl-2-oxobutanoate: step 2/2.</text>
</comment>
<comment type="function">
    <text evidence="1">Catalyzes the NADPH-dependent reduction of ketopantoate into pantoic acid.</text>
</comment>
<evidence type="ECO:0000256" key="3">
    <source>
        <dbReference type="ARBA" id="ARBA00007870"/>
    </source>
</evidence>
<dbReference type="GO" id="GO:0015940">
    <property type="term" value="P:pantothenate biosynthetic process"/>
    <property type="evidence" value="ECO:0007669"/>
    <property type="project" value="UniProtKB-UniPathway"/>
</dbReference>
<evidence type="ECO:0000256" key="1">
    <source>
        <dbReference type="ARBA" id="ARBA00002919"/>
    </source>
</evidence>
<evidence type="ECO:0000256" key="2">
    <source>
        <dbReference type="ARBA" id="ARBA00004994"/>
    </source>
</evidence>
<comment type="catalytic activity">
    <reaction evidence="10">
        <text>(R)-pantoate + NADP(+) = 2-dehydropantoate + NADPH + H(+)</text>
        <dbReference type="Rhea" id="RHEA:16233"/>
        <dbReference type="ChEBI" id="CHEBI:11561"/>
        <dbReference type="ChEBI" id="CHEBI:15378"/>
        <dbReference type="ChEBI" id="CHEBI:15980"/>
        <dbReference type="ChEBI" id="CHEBI:57783"/>
        <dbReference type="ChEBI" id="CHEBI:58349"/>
        <dbReference type="EC" id="1.1.1.169"/>
    </reaction>
</comment>
<protein>
    <recommendedName>
        <fullName evidence="5">2-dehydropantoate 2-reductase</fullName>
        <ecNumber evidence="4">1.1.1.169</ecNumber>
    </recommendedName>
    <alternativeName>
        <fullName evidence="9">Ketopantoate reductase</fullName>
    </alternativeName>
</protein>
<dbReference type="SUPFAM" id="SSF51735">
    <property type="entry name" value="NAD(P)-binding Rossmann-fold domains"/>
    <property type="match status" value="1"/>
</dbReference>
<sequence>MKICIYGAGAIGGYLGVQLLRAGADVSLVARGAHLASMRESGLKLLIGDEERVVQPRCTDNPSELGPQDFVIVCLKAHSITGAIEAMQPLLGPRTRIVTAVNGIPYWYFYKHGGRFEGSTLDSIDPGGRQWRELTPERAIGCIVYPATEIEAPGVIRHVYGDRFPIGEPSGEISSDVERLSALFVAAGMQAPALERIRDEIWLKLWGNVCLNPISALTHATLDVICSDPTTRALSKAIMLETQAIAESFGVKFRVDVERRIEGARKVGAHKTSMLQDLERGRPMEIDPLVTVVQEMGRLTQIPTPALDAVLALVAQRAKIAGLYDGIVRPTETKALAFA</sequence>
<dbReference type="PANTHER" id="PTHR21708:SF45">
    <property type="entry name" value="2-DEHYDROPANTOATE 2-REDUCTASE"/>
    <property type="match status" value="1"/>
</dbReference>
<evidence type="ECO:0000256" key="7">
    <source>
        <dbReference type="ARBA" id="ARBA00022857"/>
    </source>
</evidence>
<dbReference type="Pfam" id="PF08546">
    <property type="entry name" value="ApbA_C"/>
    <property type="match status" value="1"/>
</dbReference>
<evidence type="ECO:0000256" key="8">
    <source>
        <dbReference type="ARBA" id="ARBA00023002"/>
    </source>
</evidence>
<dbReference type="FunFam" id="3.40.50.720:FF:000307">
    <property type="entry name" value="2-dehydropantoate 2-reductase"/>
    <property type="match status" value="1"/>
</dbReference>
<dbReference type="NCBIfam" id="NF005089">
    <property type="entry name" value="PRK06522.1-4"/>
    <property type="match status" value="1"/>
</dbReference>
<evidence type="ECO:0000313" key="13">
    <source>
        <dbReference type="EMBL" id="SHJ59853.1"/>
    </source>
</evidence>
<dbReference type="EC" id="1.1.1.169" evidence="4"/>
<dbReference type="AlphaFoldDB" id="A0A1M6KLK4"/>
<dbReference type="Proteomes" id="UP000189935">
    <property type="component" value="Chromosome I"/>
</dbReference>
<evidence type="ECO:0000256" key="6">
    <source>
        <dbReference type="ARBA" id="ARBA00022655"/>
    </source>
</evidence>
<dbReference type="PANTHER" id="PTHR21708">
    <property type="entry name" value="PROBABLE 2-DEHYDROPANTOATE 2-REDUCTASE"/>
    <property type="match status" value="1"/>
</dbReference>
<keyword evidence="6" id="KW-0566">Pantothenate biosynthesis</keyword>
<dbReference type="SUPFAM" id="SSF48179">
    <property type="entry name" value="6-phosphogluconate dehydrogenase C-terminal domain-like"/>
    <property type="match status" value="1"/>
</dbReference>
<gene>
    <name evidence="13" type="ORF">SAMN05444159_1007</name>
</gene>
<evidence type="ECO:0000313" key="14">
    <source>
        <dbReference type="Proteomes" id="UP000189935"/>
    </source>
</evidence>
<keyword evidence="7" id="KW-0521">NADP</keyword>
<feature type="domain" description="Ketopantoate reductase N-terminal" evidence="11">
    <location>
        <begin position="3"/>
        <end position="104"/>
    </location>
</feature>
<dbReference type="InterPro" id="IPR013752">
    <property type="entry name" value="KPA_reductase"/>
</dbReference>
<evidence type="ECO:0000256" key="10">
    <source>
        <dbReference type="ARBA" id="ARBA00048793"/>
    </source>
</evidence>
<accession>A0A1M6KLK4</accession>
<dbReference type="InterPro" id="IPR013328">
    <property type="entry name" value="6PGD_dom2"/>
</dbReference>
<evidence type="ECO:0000256" key="5">
    <source>
        <dbReference type="ARBA" id="ARBA00019465"/>
    </source>
</evidence>
<dbReference type="RefSeq" id="WP_079537182.1">
    <property type="nucleotide sequence ID" value="NZ_LT670844.1"/>
</dbReference>
<evidence type="ECO:0000259" key="12">
    <source>
        <dbReference type="Pfam" id="PF08546"/>
    </source>
</evidence>
<dbReference type="GO" id="GO:0005737">
    <property type="term" value="C:cytoplasm"/>
    <property type="evidence" value="ECO:0007669"/>
    <property type="project" value="TreeGrafter"/>
</dbReference>
<dbReference type="Gene3D" id="1.10.1040.10">
    <property type="entry name" value="N-(1-d-carboxylethyl)-l-norvaline Dehydrogenase, domain 2"/>
    <property type="match status" value="1"/>
</dbReference>
<dbReference type="InterPro" id="IPR013332">
    <property type="entry name" value="KPR_N"/>
</dbReference>
<comment type="similarity">
    <text evidence="3">Belongs to the ketopantoate reductase family.</text>
</comment>
<dbReference type="GO" id="GO:0008677">
    <property type="term" value="F:2-dehydropantoate 2-reductase activity"/>
    <property type="evidence" value="ECO:0007669"/>
    <property type="project" value="UniProtKB-EC"/>
</dbReference>
<name>A0A1M6KLK4_9BRAD</name>
<dbReference type="InterPro" id="IPR051402">
    <property type="entry name" value="KPR-Related"/>
</dbReference>
<dbReference type="Gene3D" id="3.40.50.720">
    <property type="entry name" value="NAD(P)-binding Rossmann-like Domain"/>
    <property type="match status" value="1"/>
</dbReference>
<dbReference type="FunFam" id="1.10.1040.10:FF:000017">
    <property type="entry name" value="2-dehydropantoate 2-reductase"/>
    <property type="match status" value="1"/>
</dbReference>
<dbReference type="InterPro" id="IPR036291">
    <property type="entry name" value="NAD(P)-bd_dom_sf"/>
</dbReference>
<evidence type="ECO:0000256" key="9">
    <source>
        <dbReference type="ARBA" id="ARBA00032024"/>
    </source>
</evidence>
<dbReference type="InterPro" id="IPR008927">
    <property type="entry name" value="6-PGluconate_DH-like_C_sf"/>
</dbReference>
<reference evidence="13 14" key="1">
    <citation type="submission" date="2016-11" db="EMBL/GenBank/DDBJ databases">
        <authorList>
            <person name="Jaros S."/>
            <person name="Januszkiewicz K."/>
            <person name="Wedrychowicz H."/>
        </authorList>
    </citation>
    <scope>NUCLEOTIDE SEQUENCE [LARGE SCALE GENOMIC DNA]</scope>
    <source>
        <strain evidence="13 14">GAS499</strain>
    </source>
</reference>
<dbReference type="OrthoDB" id="9796561at2"/>
<dbReference type="EMBL" id="LT670844">
    <property type="protein sequence ID" value="SHJ59853.1"/>
    <property type="molecule type" value="Genomic_DNA"/>
</dbReference>
<keyword evidence="8" id="KW-0560">Oxidoreductase</keyword>
<proteinExistence type="inferred from homology"/>
<feature type="domain" description="Ketopantoate reductase C-terminal" evidence="12">
    <location>
        <begin position="197"/>
        <end position="316"/>
    </location>
</feature>
<evidence type="ECO:0000259" key="11">
    <source>
        <dbReference type="Pfam" id="PF02558"/>
    </source>
</evidence>